<keyword evidence="1" id="KW-1133">Transmembrane helix</keyword>
<sequence length="252" mass="29140">MKCSKCGAPIQLNQKYCPNCGSLNEENAKHVSDMENYDSKFNKTRKQVVSNSKWFVKYMAPITAMVIAIIAIAAAIVWNQALGGYDLAHAINRKENKKNNKIIQLQLNKMLDDENYTGLYLLDRDAERTLDSSERYGWSDFYNMAYYYRDLRVSICSLYDPGQENSYYTETALSNASRAIRNAEDIINNTSRYRNRAEESVPYIDDITDKIYMFLKAYCNFTDDDIAGLPEKSQTDIITLLSRRMFDDEQKN</sequence>
<organism evidence="3 4">
    <name type="scientific">Lachnospira hominis</name>
    <name type="common">ex Liu et al. 2021</name>
    <dbReference type="NCBI Taxonomy" id="2763051"/>
    <lineage>
        <taxon>Bacteria</taxon>
        <taxon>Bacillati</taxon>
        <taxon>Bacillota</taxon>
        <taxon>Clostridia</taxon>
        <taxon>Lachnospirales</taxon>
        <taxon>Lachnospiraceae</taxon>
        <taxon>Lachnospira</taxon>
    </lineage>
</organism>
<keyword evidence="4" id="KW-1185">Reference proteome</keyword>
<name>A0ABR7G2Y7_9FIRM</name>
<comment type="caution">
    <text evidence="3">The sequence shown here is derived from an EMBL/GenBank/DDBJ whole genome shotgun (WGS) entry which is preliminary data.</text>
</comment>
<reference evidence="3 4" key="1">
    <citation type="submission" date="2020-08" db="EMBL/GenBank/DDBJ databases">
        <title>Genome public.</title>
        <authorList>
            <person name="Liu C."/>
            <person name="Sun Q."/>
        </authorList>
    </citation>
    <scope>NUCLEOTIDE SEQUENCE [LARGE SCALE GENOMIC DNA]</scope>
    <source>
        <strain evidence="3 4">NSJ-43</strain>
    </source>
</reference>
<gene>
    <name evidence="3" type="ORF">H8S01_12700</name>
</gene>
<dbReference type="EMBL" id="JACOPD010000011">
    <property type="protein sequence ID" value="MBC5681810.1"/>
    <property type="molecule type" value="Genomic_DNA"/>
</dbReference>
<evidence type="ECO:0000313" key="3">
    <source>
        <dbReference type="EMBL" id="MBC5681810.1"/>
    </source>
</evidence>
<evidence type="ECO:0000256" key="1">
    <source>
        <dbReference type="SAM" id="Phobius"/>
    </source>
</evidence>
<dbReference type="Pfam" id="PF13240">
    <property type="entry name" value="Zn_Ribbon_1"/>
    <property type="match status" value="1"/>
</dbReference>
<evidence type="ECO:0000313" key="4">
    <source>
        <dbReference type="Proteomes" id="UP000628463"/>
    </source>
</evidence>
<feature type="domain" description="Zinc-ribbon" evidence="2">
    <location>
        <begin position="2"/>
        <end position="22"/>
    </location>
</feature>
<dbReference type="RefSeq" id="WP_186837421.1">
    <property type="nucleotide sequence ID" value="NZ_JACOPD010000011.1"/>
</dbReference>
<dbReference type="Proteomes" id="UP000628463">
    <property type="component" value="Unassembled WGS sequence"/>
</dbReference>
<proteinExistence type="predicted"/>
<evidence type="ECO:0000259" key="2">
    <source>
        <dbReference type="Pfam" id="PF13240"/>
    </source>
</evidence>
<keyword evidence="1" id="KW-0472">Membrane</keyword>
<keyword evidence="1" id="KW-0812">Transmembrane</keyword>
<dbReference type="InterPro" id="IPR026870">
    <property type="entry name" value="Zinc_ribbon_dom"/>
</dbReference>
<accession>A0ABR7G2Y7</accession>
<feature type="transmembrane region" description="Helical" evidence="1">
    <location>
        <begin position="55"/>
        <end position="78"/>
    </location>
</feature>
<protein>
    <submittedName>
        <fullName evidence="3">Zinc ribbon domain-containing protein</fullName>
    </submittedName>
</protein>